<reference evidence="4" key="1">
    <citation type="submission" date="2017-09" db="EMBL/GenBank/DDBJ databases">
        <title>Depth-based differentiation of microbial function through sediment-hosted aquifers and enrichment of novel symbionts in the deep terrestrial subsurface.</title>
        <authorList>
            <person name="Probst A.J."/>
            <person name="Ladd B."/>
            <person name="Jarett J.K."/>
            <person name="Geller-Mcgrath D.E."/>
            <person name="Sieber C.M.K."/>
            <person name="Emerson J.B."/>
            <person name="Anantharaman K."/>
            <person name="Thomas B.C."/>
            <person name="Malmstrom R."/>
            <person name="Stieglmeier M."/>
            <person name="Klingl A."/>
            <person name="Woyke T."/>
            <person name="Ryan C.M."/>
            <person name="Banfield J.F."/>
        </authorList>
    </citation>
    <scope>NUCLEOTIDE SEQUENCE [LARGE SCALE GENOMIC DNA]</scope>
</reference>
<feature type="domain" description="GIY-YIG" evidence="2">
    <location>
        <begin position="4"/>
        <end position="80"/>
    </location>
</feature>
<dbReference type="PANTHER" id="PTHR34477">
    <property type="entry name" value="UPF0213 PROTEIN YHBQ"/>
    <property type="match status" value="1"/>
</dbReference>
<comment type="similarity">
    <text evidence="1">Belongs to the UPF0213 family.</text>
</comment>
<protein>
    <submittedName>
        <fullName evidence="3">GIY-YIG nuclease</fullName>
    </submittedName>
</protein>
<dbReference type="EMBL" id="PFSC01000104">
    <property type="protein sequence ID" value="PJC31792.1"/>
    <property type="molecule type" value="Genomic_DNA"/>
</dbReference>
<dbReference type="AlphaFoldDB" id="A0A2M8EYU0"/>
<dbReference type="InterPro" id="IPR000305">
    <property type="entry name" value="GIY-YIG_endonuc"/>
</dbReference>
<evidence type="ECO:0000313" key="3">
    <source>
        <dbReference type="EMBL" id="PJC31792.1"/>
    </source>
</evidence>
<evidence type="ECO:0000313" key="4">
    <source>
        <dbReference type="Proteomes" id="UP000231383"/>
    </source>
</evidence>
<dbReference type="Proteomes" id="UP000231383">
    <property type="component" value="Unassembled WGS sequence"/>
</dbReference>
<dbReference type="Gene3D" id="3.40.1440.10">
    <property type="entry name" value="GIY-YIG endonuclease"/>
    <property type="match status" value="1"/>
</dbReference>
<organism evidence="3 4">
    <name type="scientific">Candidatus Roizmanbacteria bacterium CG_4_9_14_0_2_um_filter_39_13</name>
    <dbReference type="NCBI Taxonomy" id="1974839"/>
    <lineage>
        <taxon>Bacteria</taxon>
        <taxon>Candidatus Roizmaniibacteriota</taxon>
    </lineage>
</organism>
<dbReference type="InterPro" id="IPR035901">
    <property type="entry name" value="GIY-YIG_endonuc_sf"/>
</dbReference>
<name>A0A2M8EYU0_9BACT</name>
<dbReference type="SUPFAM" id="SSF82771">
    <property type="entry name" value="GIY-YIG endonuclease"/>
    <property type="match status" value="1"/>
</dbReference>
<dbReference type="Pfam" id="PF01541">
    <property type="entry name" value="GIY-YIG"/>
    <property type="match status" value="1"/>
</dbReference>
<gene>
    <name evidence="3" type="ORF">CO051_03735</name>
</gene>
<dbReference type="InterPro" id="IPR050190">
    <property type="entry name" value="UPF0213_domain"/>
</dbReference>
<accession>A0A2M8EYU0</accession>
<evidence type="ECO:0000259" key="2">
    <source>
        <dbReference type="PROSITE" id="PS50164"/>
    </source>
</evidence>
<dbReference type="PANTHER" id="PTHR34477:SF5">
    <property type="entry name" value="BSL5627 PROTEIN"/>
    <property type="match status" value="1"/>
</dbReference>
<comment type="caution">
    <text evidence="3">The sequence shown here is derived from an EMBL/GenBank/DDBJ whole genome shotgun (WGS) entry which is preliminary data.</text>
</comment>
<proteinExistence type="inferred from homology"/>
<evidence type="ECO:0000256" key="1">
    <source>
        <dbReference type="ARBA" id="ARBA00007435"/>
    </source>
</evidence>
<dbReference type="CDD" id="cd10448">
    <property type="entry name" value="GIY-YIG_unchar_3"/>
    <property type="match status" value="1"/>
</dbReference>
<sequence length="97" mass="11543">MNTKTYYTYILANKKHGTLYIGITSNLVRRTWQHKNSVASGFTSKYKVTNLVYFEQHHDVNNAIEREKYLKGKKRAFKIGLIEEKNPEWNDLYENIK</sequence>
<dbReference type="PROSITE" id="PS50164">
    <property type="entry name" value="GIY_YIG"/>
    <property type="match status" value="1"/>
</dbReference>